<dbReference type="PROSITE" id="PS50048">
    <property type="entry name" value="ZN2_CY6_FUNGAL_2"/>
    <property type="match status" value="1"/>
</dbReference>
<dbReference type="SMART" id="SM00066">
    <property type="entry name" value="GAL4"/>
    <property type="match status" value="1"/>
</dbReference>
<evidence type="ECO:0000256" key="1">
    <source>
        <dbReference type="ARBA" id="ARBA00023015"/>
    </source>
</evidence>
<dbReference type="EMBL" id="JBFXLQ010000068">
    <property type="protein sequence ID" value="KAL2862427.1"/>
    <property type="molecule type" value="Genomic_DNA"/>
</dbReference>
<sequence length="463" mass="51650">MVYYGALSKGCELCRRRKIKCDERKPRCLKCEKSNRVCPGYRDLGDVLFRDESSRALRLARRVSTTSSLKLDQGRETIYYNPSLPVQELAAGFFFSKYNTYDGPYLANTPCDWLSQSYLDGTSCEALRAAVEAVGMAGLANTSYAPQIASRSRERYCIALSELNDALLDPTAAAADTTLMAVILLGLFEIVSFETIDESRYWTAHVTGALTLLQLRGQDQFARERGGQLYVHARSQILVACMAQKLPVPPALVNTTYGFETSTLRQSWKDGNLATPGSISEISFRLINLRAAIAHGLVDTLGICEQALAIDADLEDWRLSAMVKWAYQIVPAPESADKVYFSGKQHRYANLWVAKAWLNWRMMRVLVNQLILENCSGLGFDVDFKSRARAVVRDLCTEICISVPSFDGTPHILAAIHPLHHIAAETLNHSDVRSFAFKYLFRIHKSTGVRQAGRLAEIASQLL</sequence>
<dbReference type="InterPro" id="IPR036864">
    <property type="entry name" value="Zn2-C6_fun-type_DNA-bd_sf"/>
</dbReference>
<dbReference type="SUPFAM" id="SSF57701">
    <property type="entry name" value="Zn2/Cys6 DNA-binding domain"/>
    <property type="match status" value="1"/>
</dbReference>
<dbReference type="PANTHER" id="PTHR38791">
    <property type="entry name" value="ZN(II)2CYS6 TRANSCRIPTION FACTOR (EUROFUNG)-RELATED-RELATED"/>
    <property type="match status" value="1"/>
</dbReference>
<accession>A0ABR4LDG0</accession>
<proteinExistence type="predicted"/>
<keyword evidence="4" id="KW-0539">Nucleus</keyword>
<dbReference type="RefSeq" id="XP_070881406.1">
    <property type="nucleotide sequence ID" value="XM_071026916.1"/>
</dbReference>
<dbReference type="InterPro" id="IPR053175">
    <property type="entry name" value="DHMBA_Reg_Transcription_Factor"/>
</dbReference>
<dbReference type="GeneID" id="98141988"/>
<keyword evidence="1" id="KW-0805">Transcription regulation</keyword>
<reference evidence="6 7" key="1">
    <citation type="submission" date="2024-07" db="EMBL/GenBank/DDBJ databases">
        <title>Section-level genome sequencing and comparative genomics of Aspergillus sections Usti and Cavernicolus.</title>
        <authorList>
            <consortium name="Lawrence Berkeley National Laboratory"/>
            <person name="Nybo J.L."/>
            <person name="Vesth T.C."/>
            <person name="Theobald S."/>
            <person name="Frisvad J.C."/>
            <person name="Larsen T.O."/>
            <person name="Kjaerboelling I."/>
            <person name="Rothschild-Mancinelli K."/>
            <person name="Lyhne E.K."/>
            <person name="Kogle M.E."/>
            <person name="Barry K."/>
            <person name="Clum A."/>
            <person name="Na H."/>
            <person name="Ledsgaard L."/>
            <person name="Lin J."/>
            <person name="Lipzen A."/>
            <person name="Kuo A."/>
            <person name="Riley R."/>
            <person name="Mondo S."/>
            <person name="Labutti K."/>
            <person name="Haridas S."/>
            <person name="Pangalinan J."/>
            <person name="Salamov A.A."/>
            <person name="Simmons B.A."/>
            <person name="Magnuson J.K."/>
            <person name="Chen J."/>
            <person name="Drula E."/>
            <person name="Henrissat B."/>
            <person name="Wiebenga A."/>
            <person name="Lubbers R.J."/>
            <person name="Gomes A.C."/>
            <person name="Macurrencykelacurrency M.R."/>
            <person name="Stajich J."/>
            <person name="Grigoriev I.V."/>
            <person name="Mortensen U.H."/>
            <person name="De Vries R.P."/>
            <person name="Baker S.E."/>
            <person name="Andersen M.R."/>
        </authorList>
    </citation>
    <scope>NUCLEOTIDE SEQUENCE [LARGE SCALE GENOMIC DNA]</scope>
    <source>
        <strain evidence="6 7">CBS 449.75</strain>
    </source>
</reference>
<dbReference type="Pfam" id="PF00172">
    <property type="entry name" value="Zn_clus"/>
    <property type="match status" value="1"/>
</dbReference>
<dbReference type="InterPro" id="IPR021858">
    <property type="entry name" value="Fun_TF"/>
</dbReference>
<keyword evidence="7" id="KW-1185">Reference proteome</keyword>
<evidence type="ECO:0000256" key="2">
    <source>
        <dbReference type="ARBA" id="ARBA00023125"/>
    </source>
</evidence>
<keyword evidence="2" id="KW-0238">DNA-binding</keyword>
<evidence type="ECO:0000259" key="5">
    <source>
        <dbReference type="PROSITE" id="PS50048"/>
    </source>
</evidence>
<dbReference type="CDD" id="cd00067">
    <property type="entry name" value="GAL4"/>
    <property type="match status" value="1"/>
</dbReference>
<evidence type="ECO:0000313" key="6">
    <source>
        <dbReference type="EMBL" id="KAL2862427.1"/>
    </source>
</evidence>
<protein>
    <recommendedName>
        <fullName evidence="5">Zn(2)-C6 fungal-type domain-containing protein</fullName>
    </recommendedName>
</protein>
<gene>
    <name evidence="6" type="ORF">BJX67DRAFT_297633</name>
</gene>
<organism evidence="6 7">
    <name type="scientific">Aspergillus lucknowensis</name>
    <dbReference type="NCBI Taxonomy" id="176173"/>
    <lineage>
        <taxon>Eukaryota</taxon>
        <taxon>Fungi</taxon>
        <taxon>Dikarya</taxon>
        <taxon>Ascomycota</taxon>
        <taxon>Pezizomycotina</taxon>
        <taxon>Eurotiomycetes</taxon>
        <taxon>Eurotiomycetidae</taxon>
        <taxon>Eurotiales</taxon>
        <taxon>Aspergillaceae</taxon>
        <taxon>Aspergillus</taxon>
        <taxon>Aspergillus subgen. Nidulantes</taxon>
    </lineage>
</organism>
<dbReference type="Pfam" id="PF11951">
    <property type="entry name" value="Fungal_trans_2"/>
    <property type="match status" value="1"/>
</dbReference>
<dbReference type="InterPro" id="IPR001138">
    <property type="entry name" value="Zn2Cys6_DnaBD"/>
</dbReference>
<evidence type="ECO:0000256" key="4">
    <source>
        <dbReference type="ARBA" id="ARBA00023242"/>
    </source>
</evidence>
<comment type="caution">
    <text evidence="6">The sequence shown here is derived from an EMBL/GenBank/DDBJ whole genome shotgun (WGS) entry which is preliminary data.</text>
</comment>
<keyword evidence="3" id="KW-0804">Transcription</keyword>
<dbReference type="PROSITE" id="PS00463">
    <property type="entry name" value="ZN2_CY6_FUNGAL_1"/>
    <property type="match status" value="1"/>
</dbReference>
<dbReference type="Proteomes" id="UP001610432">
    <property type="component" value="Unassembled WGS sequence"/>
</dbReference>
<name>A0ABR4LDG0_9EURO</name>
<evidence type="ECO:0000256" key="3">
    <source>
        <dbReference type="ARBA" id="ARBA00023163"/>
    </source>
</evidence>
<dbReference type="Gene3D" id="4.10.240.10">
    <property type="entry name" value="Zn(2)-C6 fungal-type DNA-binding domain"/>
    <property type="match status" value="1"/>
</dbReference>
<feature type="domain" description="Zn(2)-C6 fungal-type" evidence="5">
    <location>
        <begin position="10"/>
        <end position="38"/>
    </location>
</feature>
<evidence type="ECO:0000313" key="7">
    <source>
        <dbReference type="Proteomes" id="UP001610432"/>
    </source>
</evidence>